<organism evidence="1 2">
    <name type="scientific">Ampelomyces quisqualis</name>
    <name type="common">Powdery mildew agent</name>
    <dbReference type="NCBI Taxonomy" id="50730"/>
    <lineage>
        <taxon>Eukaryota</taxon>
        <taxon>Fungi</taxon>
        <taxon>Dikarya</taxon>
        <taxon>Ascomycota</taxon>
        <taxon>Pezizomycotina</taxon>
        <taxon>Dothideomycetes</taxon>
        <taxon>Pleosporomycetidae</taxon>
        <taxon>Pleosporales</taxon>
        <taxon>Pleosporineae</taxon>
        <taxon>Phaeosphaeriaceae</taxon>
        <taxon>Ampelomyces</taxon>
    </lineage>
</organism>
<proteinExistence type="predicted"/>
<evidence type="ECO:0000313" key="2">
    <source>
        <dbReference type="Proteomes" id="UP000800096"/>
    </source>
</evidence>
<name>A0A6A5R1L2_AMPQU</name>
<dbReference type="AlphaFoldDB" id="A0A6A5R1L2"/>
<reference evidence="1" key="1">
    <citation type="journal article" date="2020" name="Stud. Mycol.">
        <title>101 Dothideomycetes genomes: a test case for predicting lifestyles and emergence of pathogens.</title>
        <authorList>
            <person name="Haridas S."/>
            <person name="Albert R."/>
            <person name="Binder M."/>
            <person name="Bloem J."/>
            <person name="Labutti K."/>
            <person name="Salamov A."/>
            <person name="Andreopoulos B."/>
            <person name="Baker S."/>
            <person name="Barry K."/>
            <person name="Bills G."/>
            <person name="Bluhm B."/>
            <person name="Cannon C."/>
            <person name="Castanera R."/>
            <person name="Culley D."/>
            <person name="Daum C."/>
            <person name="Ezra D."/>
            <person name="Gonzalez J."/>
            <person name="Henrissat B."/>
            <person name="Kuo A."/>
            <person name="Liang C."/>
            <person name="Lipzen A."/>
            <person name="Lutzoni F."/>
            <person name="Magnuson J."/>
            <person name="Mondo S."/>
            <person name="Nolan M."/>
            <person name="Ohm R."/>
            <person name="Pangilinan J."/>
            <person name="Park H.-J."/>
            <person name="Ramirez L."/>
            <person name="Alfaro M."/>
            <person name="Sun H."/>
            <person name="Tritt A."/>
            <person name="Yoshinaga Y."/>
            <person name="Zwiers L.-H."/>
            <person name="Turgeon B."/>
            <person name="Goodwin S."/>
            <person name="Spatafora J."/>
            <person name="Crous P."/>
            <person name="Grigoriev I."/>
        </authorList>
    </citation>
    <scope>NUCLEOTIDE SEQUENCE</scope>
    <source>
        <strain evidence="1">HMLAC05119</strain>
    </source>
</reference>
<evidence type="ECO:0000313" key="1">
    <source>
        <dbReference type="EMBL" id="KAF1920676.1"/>
    </source>
</evidence>
<keyword evidence="2" id="KW-1185">Reference proteome</keyword>
<accession>A0A6A5R1L2</accession>
<protein>
    <submittedName>
        <fullName evidence="1">Uncharacterized protein</fullName>
    </submittedName>
</protein>
<gene>
    <name evidence="1" type="ORF">BDU57DRAFT_21922</name>
</gene>
<dbReference type="Proteomes" id="UP000800096">
    <property type="component" value="Unassembled WGS sequence"/>
</dbReference>
<dbReference type="EMBL" id="ML979132">
    <property type="protein sequence ID" value="KAF1920676.1"/>
    <property type="molecule type" value="Genomic_DNA"/>
</dbReference>
<sequence length="175" mass="19500">MMLDGCMLGESDRDGWFHGVGPDKYCTSRGRRLLSKRCVRSRGEDLHEYRVKSRFSSSQTLTSATEPRLEQAEGTRFPNKAVADLSALARTPGRRSAWRFVERNCRSCCSDTDASLFAPPSTLCTHRSIRPKLSTHDAYRAHAHGSRRSRKSAASLMQDDGMVVWASAPSIAHPT</sequence>